<keyword evidence="4" id="KW-1185">Reference proteome</keyword>
<name>A0A5Q0UFF6_9ARCH</name>
<keyword evidence="2" id="KW-0812">Transmembrane</keyword>
<feature type="region of interest" description="Disordered" evidence="1">
    <location>
        <begin position="139"/>
        <end position="162"/>
    </location>
</feature>
<feature type="transmembrane region" description="Helical" evidence="2">
    <location>
        <begin position="12"/>
        <end position="29"/>
    </location>
</feature>
<evidence type="ECO:0000313" key="3">
    <source>
        <dbReference type="EMBL" id="QGA80254.1"/>
    </source>
</evidence>
<dbReference type="KEGG" id="ncon:LC1Nh_0353"/>
<dbReference type="GeneID" id="42364736"/>
<protein>
    <submittedName>
        <fullName evidence="3">Uncharacterized protein</fullName>
    </submittedName>
</protein>
<evidence type="ECO:0000256" key="2">
    <source>
        <dbReference type="SAM" id="Phobius"/>
    </source>
</evidence>
<proteinExistence type="predicted"/>
<keyword evidence="2" id="KW-0472">Membrane</keyword>
<organism evidence="3 4">
    <name type="scientific">Candidatus Nanohalobium constans</name>
    <dbReference type="NCBI Taxonomy" id="2565781"/>
    <lineage>
        <taxon>Archaea</taxon>
        <taxon>Candidatus Nanohalarchaeota</taxon>
        <taxon>Candidatus Nanohalobia</taxon>
        <taxon>Candidatus Nanohalobiales</taxon>
        <taxon>Candidatus Nanohalobiaceae</taxon>
        <taxon>Candidatus Nanohalobium</taxon>
    </lineage>
</organism>
<dbReference type="Proteomes" id="UP000377803">
    <property type="component" value="Chromosome"/>
</dbReference>
<dbReference type="AlphaFoldDB" id="A0A5Q0UFF6"/>
<evidence type="ECO:0000256" key="1">
    <source>
        <dbReference type="SAM" id="MobiDB-lite"/>
    </source>
</evidence>
<dbReference type="RefSeq" id="WP_153549992.1">
    <property type="nucleotide sequence ID" value="NZ_CP040089.1"/>
</dbReference>
<sequence>MPSTKGQSTIEFLGGMFIVILALVAALSANSGKIPEFESSVEQSARNMEIYSLTEKILSKPGYHTNGTGGTEWEDNISHTSEFGLAKDYLVLEKEKIDALQTTGDSSFNYSQFKKVTGADNQYHFTFIWQPIVETSNSFTRTEPENGIDEPGTTGNPDPLYSQAENRVHYGNFTIQAQTYWFLVTAHDGVYNTTRISTDKDFDSELTLGTGDTYSLAGTEFELQRFQNRERKPGAAVVLSNELKSFGPSSENVDQSVTKLNRYAVLEEPLTDSEPIRIEVLSW</sequence>
<dbReference type="EMBL" id="CP040089">
    <property type="protein sequence ID" value="QGA80254.1"/>
    <property type="molecule type" value="Genomic_DNA"/>
</dbReference>
<evidence type="ECO:0000313" key="4">
    <source>
        <dbReference type="Proteomes" id="UP000377803"/>
    </source>
</evidence>
<gene>
    <name evidence="3" type="ORF">LC1Nh_0353</name>
</gene>
<reference evidence="4" key="1">
    <citation type="submission" date="2019-05" db="EMBL/GenBank/DDBJ databases">
        <title>Candidatus Nanohalobium constans, a novel model system to study the DPANN nano-sized archaea: genomic and physiological characterization of a nanoarchaeon co-cultured with its chitinotrophic host.</title>
        <authorList>
            <person name="La Cono V."/>
            <person name="Arcadi E."/>
            <person name="Crisafi F."/>
            <person name="Denaro R."/>
            <person name="La Spada G."/>
            <person name="Messina E."/>
            <person name="Smedile F."/>
            <person name="Toshchakov S.V."/>
            <person name="Shevchenko M.A."/>
            <person name="Golyshin P.N."/>
            <person name="Golyshina O.V."/>
            <person name="Ferrer M."/>
            <person name="Rohde M."/>
            <person name="Mushegian A."/>
            <person name="Sorokin D.Y."/>
            <person name="Giuliano L."/>
            <person name="Yakimov M.M."/>
        </authorList>
    </citation>
    <scope>NUCLEOTIDE SEQUENCE [LARGE SCALE GENOMIC DNA]</scope>
    <source>
        <strain evidence="4">LC1Nh</strain>
    </source>
</reference>
<accession>A0A5Q0UFF6</accession>
<keyword evidence="2" id="KW-1133">Transmembrane helix</keyword>